<evidence type="ECO:0000313" key="2">
    <source>
        <dbReference type="EMBL" id="VAW23433.1"/>
    </source>
</evidence>
<name>A0A3B0U4W7_9ZZZZ</name>
<accession>A0A3B0U4W7</accession>
<sequence>MGLLFDEVTPTPALPTRGREFVSRSTKLSASPRSRPWPLGVWQQDPGANGRDGAEIIASPHPELVERGGRHCLVVRQDHHEANCARISFLSFSPCGRRCPTRADEGYRQGRTYSFNPLTRFRFPPHPNPPHMGEGADPALNQTQRVTPVKAVAFGSVATRSRRKWPGWCRNYCKPSS</sequence>
<feature type="compositionally biased region" description="Polar residues" evidence="1">
    <location>
        <begin position="23"/>
        <end position="32"/>
    </location>
</feature>
<evidence type="ECO:0000256" key="1">
    <source>
        <dbReference type="SAM" id="MobiDB-lite"/>
    </source>
</evidence>
<gene>
    <name evidence="2" type="ORF">MNBD_ALPHA12-2268</name>
</gene>
<reference evidence="2" key="1">
    <citation type="submission" date="2018-06" db="EMBL/GenBank/DDBJ databases">
        <authorList>
            <person name="Zhirakovskaya E."/>
        </authorList>
    </citation>
    <scope>NUCLEOTIDE SEQUENCE</scope>
</reference>
<protein>
    <submittedName>
        <fullName evidence="2">Uncharacterized protein</fullName>
    </submittedName>
</protein>
<feature type="region of interest" description="Disordered" evidence="1">
    <location>
        <begin position="1"/>
        <end position="41"/>
    </location>
</feature>
<dbReference type="AlphaFoldDB" id="A0A3B0U4W7"/>
<proteinExistence type="predicted"/>
<organism evidence="2">
    <name type="scientific">hydrothermal vent metagenome</name>
    <dbReference type="NCBI Taxonomy" id="652676"/>
    <lineage>
        <taxon>unclassified sequences</taxon>
        <taxon>metagenomes</taxon>
        <taxon>ecological metagenomes</taxon>
    </lineage>
</organism>
<dbReference type="EMBL" id="UOEO01000236">
    <property type="protein sequence ID" value="VAW23433.1"/>
    <property type="molecule type" value="Genomic_DNA"/>
</dbReference>